<dbReference type="AlphaFoldDB" id="A0A8G2BTN1"/>
<dbReference type="Gene3D" id="1.25.40.390">
    <property type="match status" value="2"/>
</dbReference>
<keyword evidence="3" id="KW-1185">Reference proteome</keyword>
<keyword evidence="2" id="KW-0449">Lipoprotein</keyword>
<protein>
    <submittedName>
        <fullName evidence="2">Susd and RagB outer membrane lipoprotein</fullName>
    </submittedName>
</protein>
<feature type="signal peptide" evidence="1">
    <location>
        <begin position="1"/>
        <end position="20"/>
    </location>
</feature>
<keyword evidence="1" id="KW-0732">Signal</keyword>
<reference evidence="2 3" key="1">
    <citation type="submission" date="2016-10" db="EMBL/GenBank/DDBJ databases">
        <authorList>
            <person name="Varghese N."/>
            <person name="Submissions S."/>
        </authorList>
    </citation>
    <scope>NUCLEOTIDE SEQUENCE [LARGE SCALE GENOMIC DNA]</scope>
    <source>
        <strain evidence="2 3">DSM 29073</strain>
    </source>
</reference>
<dbReference type="PROSITE" id="PS51257">
    <property type="entry name" value="PROKAR_LIPOPROTEIN"/>
    <property type="match status" value="1"/>
</dbReference>
<organism evidence="2 3">
    <name type="scientific">Parabacteroides chinchillae</name>
    <dbReference type="NCBI Taxonomy" id="871327"/>
    <lineage>
        <taxon>Bacteria</taxon>
        <taxon>Pseudomonadati</taxon>
        <taxon>Bacteroidota</taxon>
        <taxon>Bacteroidia</taxon>
        <taxon>Bacteroidales</taxon>
        <taxon>Tannerellaceae</taxon>
        <taxon>Parabacteroides</taxon>
    </lineage>
</organism>
<gene>
    <name evidence="2" type="ORF">SAMN05444001_101133</name>
</gene>
<dbReference type="Proteomes" id="UP000236725">
    <property type="component" value="Unassembled WGS sequence"/>
</dbReference>
<dbReference type="RefSeq" id="WP_103982312.1">
    <property type="nucleotide sequence ID" value="NZ_FNVS01000001.1"/>
</dbReference>
<dbReference type="InterPro" id="IPR041662">
    <property type="entry name" value="SusD-like_2"/>
</dbReference>
<evidence type="ECO:0000256" key="1">
    <source>
        <dbReference type="SAM" id="SignalP"/>
    </source>
</evidence>
<accession>A0A8G2BTN1</accession>
<feature type="chain" id="PRO_5034213613" evidence="1">
    <location>
        <begin position="21"/>
        <end position="638"/>
    </location>
</feature>
<dbReference type="Pfam" id="PF12771">
    <property type="entry name" value="SusD-like_2"/>
    <property type="match status" value="1"/>
</dbReference>
<evidence type="ECO:0000313" key="2">
    <source>
        <dbReference type="EMBL" id="SEF42501.1"/>
    </source>
</evidence>
<sequence>MKTKNIILAGILALAGLSSCNDFTEINEDPNLVGEGKVKPEWFMNASIIGAQMNPEIAERVFILTWDRASRFNRGSGFTLGTDNNDYMTLYLSNDYAVGWLNNATKAVQLGQKKVEEGEAEQYPYYKNVIQMARIWRAYLNSEVADGFGPIPAISAFSGTPAPYDGVEEIYTFILSELKDAESALDPSIDMSAMANEDAFYAGNVNEWKKYANSLRMRLAMRISGVDPGLARSEFEDAASKPFISEQADIASVQEKDGWGDLTGVMSRPWNGQAMSVTFKNLVVGLGGLEFPLPDSLKSHLKNPYEYMGLYLNQHFPLTTNDPCAGFYFDGIPQFVDPRAPKLFSVVGFDDGVVYPGYIGAASEVQPVGLLNPNNTTEVMVTVNPKYTWTTWVAGEWDTKGGLVSSLTGKNYNYPSIAKQYRMNTNKRVFFGPWESYFLLAEAAVKGWNVPGTAKSNYEQGITASFEYHGLQNEVADYLASKDYNRIGTSVNFDHTTEAQSYTVNYVDPYTKTNKTMTYQYPKNTIYRGGAYNNDVLTKIITQKYIAQVPWLPEEAWSDHRRLGLPFFENQAVEKDYNPLNQVPLTVATSKESRWDFYPKRYRYPANIQTNNLEGYQQALKLLGGPDLTTTLLWWNGR</sequence>
<proteinExistence type="predicted"/>
<evidence type="ECO:0000313" key="3">
    <source>
        <dbReference type="Proteomes" id="UP000236725"/>
    </source>
</evidence>
<comment type="caution">
    <text evidence="2">The sequence shown here is derived from an EMBL/GenBank/DDBJ whole genome shotgun (WGS) entry which is preliminary data.</text>
</comment>
<dbReference type="InterPro" id="IPR024302">
    <property type="entry name" value="SusD-like"/>
</dbReference>
<dbReference type="SUPFAM" id="SSF48452">
    <property type="entry name" value="TPR-like"/>
    <property type="match status" value="1"/>
</dbReference>
<dbReference type="EMBL" id="FNVS01000001">
    <property type="protein sequence ID" value="SEF42501.1"/>
    <property type="molecule type" value="Genomic_DNA"/>
</dbReference>
<name>A0A8G2BTN1_9BACT</name>
<dbReference type="Pfam" id="PF12741">
    <property type="entry name" value="SusD-like"/>
    <property type="match status" value="1"/>
</dbReference>
<dbReference type="InterPro" id="IPR011990">
    <property type="entry name" value="TPR-like_helical_dom_sf"/>
</dbReference>